<sequence>MDISQHYTQYFRKRAINYNLLKSHQIYLKDNIYEIPVINTLSYWILTIKIIIYFSSVYMAKYR</sequence>
<proteinExistence type="predicted"/>
<dbReference type="Proteomes" id="UP000092677">
    <property type="component" value="Unassembled WGS sequence"/>
</dbReference>
<protein>
    <submittedName>
        <fullName evidence="2">Membrane-bound lytic transglycosylase MltB_2 family</fullName>
    </submittedName>
</protein>
<evidence type="ECO:0000313" key="3">
    <source>
        <dbReference type="EMBL" id="GAT78391.1"/>
    </source>
</evidence>
<reference evidence="4 5" key="2">
    <citation type="submission" date="2016-05" db="EMBL/GenBank/DDBJ databases">
        <title>Draft genome sequences of four strains of Ehrlichia ruminantium, a tick-borne pathogen of ruminants, isolated from Zimbabwe, The Gambia and Ghana.</title>
        <authorList>
            <person name="Nakao R."/>
            <person name="Jongejan F."/>
            <person name="Sugimoto C."/>
        </authorList>
    </citation>
    <scope>NUCLEOTIDE SEQUENCE [LARGE SCALE GENOMIC DNA]</scope>
    <source>
        <strain evidence="4">Kerr Seringe</strain>
        <strain evidence="5">Pokoase 417</strain>
    </source>
</reference>
<organism evidence="2 4">
    <name type="scientific">Ehrlichia ruminantium</name>
    <name type="common">heartwater rickettsia</name>
    <name type="synonym">Cowdria ruminantium</name>
    <dbReference type="NCBI Taxonomy" id="779"/>
    <lineage>
        <taxon>Bacteria</taxon>
        <taxon>Pseudomonadati</taxon>
        <taxon>Pseudomonadota</taxon>
        <taxon>Alphaproteobacteria</taxon>
        <taxon>Rickettsiales</taxon>
        <taxon>Anaplasmataceae</taxon>
        <taxon>Ehrlichia</taxon>
    </lineage>
</organism>
<dbReference type="Proteomes" id="UP000092731">
    <property type="component" value="Unassembled WGS sequence"/>
</dbReference>
<feature type="transmembrane region" description="Helical" evidence="1">
    <location>
        <begin position="41"/>
        <end position="60"/>
    </location>
</feature>
<reference evidence="2" key="1">
    <citation type="journal article" date="2016" name="Genome Announc.">
        <title>Draft Genome Sequences of Three Strains of Ehrlichia ruminantium, a Tick-Borne Pathogen of Ruminants, Isolated from Zimbabwe, The Gambia, and Ghana.</title>
        <authorList>
            <person name="Nakao R."/>
            <person name="Jongejan F."/>
            <person name="Sugimoto C."/>
        </authorList>
    </citation>
    <scope>NUCLEOTIDE SEQUENCE</scope>
    <source>
        <strain evidence="2">Kerr Seringe</strain>
        <strain evidence="3">Pokoase 417</strain>
    </source>
</reference>
<comment type="caution">
    <text evidence="2">The sequence shown here is derived from an EMBL/GenBank/DDBJ whole genome shotgun (WGS) entry which is preliminary data.</text>
</comment>
<accession>A0A170RUM2</accession>
<name>A0A170RUM2_EHRRU</name>
<keyword evidence="1" id="KW-0812">Transmembrane</keyword>
<evidence type="ECO:0000256" key="1">
    <source>
        <dbReference type="SAM" id="Phobius"/>
    </source>
</evidence>
<dbReference type="EMBL" id="BDDM01000200">
    <property type="protein sequence ID" value="GAT78391.1"/>
    <property type="molecule type" value="Genomic_DNA"/>
</dbReference>
<dbReference type="EMBL" id="BDDL01000055">
    <property type="protein sequence ID" value="GAT77239.1"/>
    <property type="molecule type" value="Genomic_DNA"/>
</dbReference>
<keyword evidence="1" id="KW-1133">Transmembrane helix</keyword>
<gene>
    <name evidence="2" type="ORF">EHRUM2_04550</name>
    <name evidence="3" type="ORF">EHRUM3_06120</name>
</gene>
<evidence type="ECO:0000313" key="4">
    <source>
        <dbReference type="Proteomes" id="UP000092677"/>
    </source>
</evidence>
<dbReference type="AlphaFoldDB" id="A0A170RUM2"/>
<evidence type="ECO:0000313" key="5">
    <source>
        <dbReference type="Proteomes" id="UP000092731"/>
    </source>
</evidence>
<evidence type="ECO:0000313" key="2">
    <source>
        <dbReference type="EMBL" id="GAT77239.1"/>
    </source>
</evidence>
<keyword evidence="1" id="KW-0472">Membrane</keyword>